<evidence type="ECO:0000259" key="11">
    <source>
        <dbReference type="Pfam" id="PF02852"/>
    </source>
</evidence>
<dbReference type="FunFam" id="3.30.390.30:FF:000001">
    <property type="entry name" value="Dihydrolipoyl dehydrogenase"/>
    <property type="match status" value="1"/>
</dbReference>
<feature type="binding site" evidence="8">
    <location>
        <position position="53"/>
    </location>
    <ligand>
        <name>FAD</name>
        <dbReference type="ChEBI" id="CHEBI:57692"/>
    </ligand>
</feature>
<dbReference type="SUPFAM" id="SSF51905">
    <property type="entry name" value="FAD/NAD(P)-binding domain"/>
    <property type="match status" value="1"/>
</dbReference>
<dbReference type="GO" id="GO:0016668">
    <property type="term" value="F:oxidoreductase activity, acting on a sulfur group of donors, NAD(P) as acceptor"/>
    <property type="evidence" value="ECO:0007669"/>
    <property type="project" value="InterPro"/>
</dbReference>
<dbReference type="InterPro" id="IPR036188">
    <property type="entry name" value="FAD/NAD-bd_sf"/>
</dbReference>
<keyword evidence="8" id="KW-0520">NAD</keyword>
<evidence type="ECO:0000256" key="1">
    <source>
        <dbReference type="ARBA" id="ARBA00007532"/>
    </source>
</evidence>
<dbReference type="PIRSF" id="PIRSF000350">
    <property type="entry name" value="Mercury_reductase_MerA"/>
    <property type="match status" value="1"/>
</dbReference>
<reference evidence="13 14" key="1">
    <citation type="submission" date="2020-08" db="EMBL/GenBank/DDBJ databases">
        <title>Genomic Encyclopedia of Type Strains, Phase IV (KMG-IV): sequencing the most valuable type-strain genomes for metagenomic binning, comparative biology and taxonomic classification.</title>
        <authorList>
            <person name="Goeker M."/>
        </authorList>
    </citation>
    <scope>NUCLEOTIDE SEQUENCE [LARGE SCALE GENOMIC DNA]</scope>
    <source>
        <strain evidence="13 14">DSM 4737</strain>
    </source>
</reference>
<dbReference type="PANTHER" id="PTHR43014:SF2">
    <property type="entry name" value="MERCURIC REDUCTASE"/>
    <property type="match status" value="1"/>
</dbReference>
<evidence type="ECO:0000256" key="8">
    <source>
        <dbReference type="PIRSR" id="PIRSR000350-3"/>
    </source>
</evidence>
<evidence type="ECO:0000256" key="7">
    <source>
        <dbReference type="ARBA" id="ARBA00023284"/>
    </source>
</evidence>
<comment type="cofactor">
    <cofactor evidence="8">
        <name>FAD</name>
        <dbReference type="ChEBI" id="CHEBI:57692"/>
    </cofactor>
    <text evidence="8">Binds 1 FAD per subunit.</text>
</comment>
<organism evidence="13 14">
    <name type="scientific">Brevundimonas variabilis</name>
    <dbReference type="NCBI Taxonomy" id="74312"/>
    <lineage>
        <taxon>Bacteria</taxon>
        <taxon>Pseudomonadati</taxon>
        <taxon>Pseudomonadota</taxon>
        <taxon>Alphaproteobacteria</taxon>
        <taxon>Caulobacterales</taxon>
        <taxon>Caulobacteraceae</taxon>
        <taxon>Brevundimonas</taxon>
    </lineage>
</organism>
<feature type="domain" description="Pyridine nucleotide-disulphide oxidoreductase dimerisation" evidence="11">
    <location>
        <begin position="343"/>
        <end position="447"/>
    </location>
</feature>
<dbReference type="InterPro" id="IPR012999">
    <property type="entry name" value="Pyr_OxRdtase_I_AS"/>
</dbReference>
<name>A0A7W9CKN9_9CAUL</name>
<keyword evidence="13" id="KW-0670">Pyruvate</keyword>
<evidence type="ECO:0000256" key="5">
    <source>
        <dbReference type="ARBA" id="ARBA00023002"/>
    </source>
</evidence>
<keyword evidence="5 10" id="KW-0560">Oxidoreductase</keyword>
<dbReference type="AlphaFoldDB" id="A0A7W9CKN9"/>
<dbReference type="Pfam" id="PF02852">
    <property type="entry name" value="Pyr_redox_dim"/>
    <property type="match status" value="1"/>
</dbReference>
<feature type="binding site" evidence="8">
    <location>
        <begin position="177"/>
        <end position="184"/>
    </location>
    <ligand>
        <name>NAD(+)</name>
        <dbReference type="ChEBI" id="CHEBI:57540"/>
    </ligand>
</feature>
<keyword evidence="6" id="KW-1015">Disulfide bond</keyword>
<evidence type="ECO:0000256" key="3">
    <source>
        <dbReference type="ARBA" id="ARBA00022827"/>
    </source>
</evidence>
<comment type="similarity">
    <text evidence="1 10">Belongs to the class-I pyridine nucleotide-disulfide oxidoreductase family.</text>
</comment>
<evidence type="ECO:0000256" key="10">
    <source>
        <dbReference type="RuleBase" id="RU003691"/>
    </source>
</evidence>
<feature type="binding site" evidence="8">
    <location>
        <begin position="140"/>
        <end position="142"/>
    </location>
    <ligand>
        <name>FAD</name>
        <dbReference type="ChEBI" id="CHEBI:57692"/>
    </ligand>
</feature>
<protein>
    <submittedName>
        <fullName evidence="13">Pyruvate/2-oxoglutarate dehydrogenase complex dihydrolipoamide dehydrogenase (E3) component</fullName>
    </submittedName>
</protein>
<feature type="domain" description="FAD/NAD(P)-binding" evidence="12">
    <location>
        <begin position="8"/>
        <end position="323"/>
    </location>
</feature>
<evidence type="ECO:0000313" key="14">
    <source>
        <dbReference type="Proteomes" id="UP000545037"/>
    </source>
</evidence>
<dbReference type="PRINTS" id="PR00368">
    <property type="entry name" value="FADPNR"/>
</dbReference>
<evidence type="ECO:0000313" key="13">
    <source>
        <dbReference type="EMBL" id="MBB5746972.1"/>
    </source>
</evidence>
<keyword evidence="4" id="KW-0521">NADP</keyword>
<dbReference type="GO" id="GO:0050660">
    <property type="term" value="F:flavin adenine dinucleotide binding"/>
    <property type="evidence" value="ECO:0007669"/>
    <property type="project" value="TreeGrafter"/>
</dbReference>
<comment type="caution">
    <text evidence="13">The sequence shown here is derived from an EMBL/GenBank/DDBJ whole genome shotgun (WGS) entry which is preliminary data.</text>
</comment>
<sequence>MTETLTVDVCVIGAGSGGLSVAAGAAQLGLDVVLFEKGEMGGDCLNYGCVPSKALIAAGDKAHQARTAGLGIGAVEPIVDFAAVMAHVHRTIATIAPVDSQDRFEGLGVRVIRAHARFEDERTVVGGDVRVEARKVVIATGSRAAVPPIPGLENLPYLTNETLFELTEQPRRLIVLGGGPIGVELGQAFQRLGSEVVIVEAGEILGREDPEAVAVVRDQLVADGVDLRDRTRAMRAETSPKRTGVVLIVEGPEGESRIAGSHLLVAVGRSPSTGGLDLDKAGIVHDAKGIRTDKALRTSNRRVHAVGDVAGRGQFTHLAGAHASLFVRRAIFGAPVNADALAVPRVTYCDPELATIGHTEAEARQAHGEDVRVETFHFSENDRAMAEGDTRGLGKLVTTKKGKVLGVTLVGRHAGDHIHVWALSMSAKLKLSAMTGMIAPYPTRGEIGKRLAGMWYTPALFSDRTRKIVSILKHLA</sequence>
<keyword evidence="14" id="KW-1185">Reference proteome</keyword>
<feature type="binding site" evidence="8">
    <location>
        <position position="308"/>
    </location>
    <ligand>
        <name>FAD</name>
        <dbReference type="ChEBI" id="CHEBI:57692"/>
    </ligand>
</feature>
<evidence type="ECO:0000259" key="12">
    <source>
        <dbReference type="Pfam" id="PF07992"/>
    </source>
</evidence>
<keyword evidence="7 10" id="KW-0676">Redox-active center</keyword>
<proteinExistence type="inferred from homology"/>
<dbReference type="Pfam" id="PF07992">
    <property type="entry name" value="Pyr_redox_2"/>
    <property type="match status" value="1"/>
</dbReference>
<evidence type="ECO:0000256" key="2">
    <source>
        <dbReference type="ARBA" id="ARBA00022630"/>
    </source>
</evidence>
<dbReference type="EMBL" id="JACHOR010000004">
    <property type="protein sequence ID" value="MBB5746972.1"/>
    <property type="molecule type" value="Genomic_DNA"/>
</dbReference>
<dbReference type="Proteomes" id="UP000545037">
    <property type="component" value="Unassembled WGS sequence"/>
</dbReference>
<keyword evidence="3 8" id="KW-0274">FAD</keyword>
<dbReference type="InterPro" id="IPR016156">
    <property type="entry name" value="FAD/NAD-linked_Rdtase_dimer_sf"/>
</dbReference>
<keyword evidence="8" id="KW-0547">Nucleotide-binding</keyword>
<dbReference type="RefSeq" id="WP_183213930.1">
    <property type="nucleotide sequence ID" value="NZ_JACHOR010000004.1"/>
</dbReference>
<dbReference type="PRINTS" id="PR00411">
    <property type="entry name" value="PNDRDTASEI"/>
</dbReference>
<dbReference type="InterPro" id="IPR004099">
    <property type="entry name" value="Pyr_nucl-diS_OxRdtase_dimer"/>
</dbReference>
<dbReference type="PROSITE" id="PS00076">
    <property type="entry name" value="PYRIDINE_REDOX_1"/>
    <property type="match status" value="1"/>
</dbReference>
<dbReference type="Gene3D" id="3.30.390.30">
    <property type="match status" value="1"/>
</dbReference>
<feature type="binding site" evidence="8">
    <location>
        <position position="200"/>
    </location>
    <ligand>
        <name>NAD(+)</name>
        <dbReference type="ChEBI" id="CHEBI:57540"/>
    </ligand>
</feature>
<feature type="disulfide bond" description="Redox-active" evidence="9">
    <location>
        <begin position="44"/>
        <end position="49"/>
    </location>
</feature>
<feature type="binding site" evidence="8">
    <location>
        <position position="268"/>
    </location>
    <ligand>
        <name>NAD(+)</name>
        <dbReference type="ChEBI" id="CHEBI:57540"/>
    </ligand>
</feature>
<dbReference type="Gene3D" id="3.50.50.60">
    <property type="entry name" value="FAD/NAD(P)-binding domain"/>
    <property type="match status" value="2"/>
</dbReference>
<dbReference type="InterPro" id="IPR023753">
    <property type="entry name" value="FAD/NAD-binding_dom"/>
</dbReference>
<dbReference type="GO" id="GO:0003955">
    <property type="term" value="F:NAD(P)H dehydrogenase (quinone) activity"/>
    <property type="evidence" value="ECO:0007669"/>
    <property type="project" value="TreeGrafter"/>
</dbReference>
<evidence type="ECO:0000256" key="9">
    <source>
        <dbReference type="PIRSR" id="PIRSR000350-4"/>
    </source>
</evidence>
<evidence type="ECO:0000256" key="6">
    <source>
        <dbReference type="ARBA" id="ARBA00023157"/>
    </source>
</evidence>
<dbReference type="InterPro" id="IPR001100">
    <property type="entry name" value="Pyr_nuc-diS_OxRdtase"/>
</dbReference>
<gene>
    <name evidence="13" type="ORF">GGR13_002579</name>
</gene>
<accession>A0A7W9CKN9</accession>
<keyword evidence="2 10" id="KW-0285">Flavoprotein</keyword>
<evidence type="ECO:0000256" key="4">
    <source>
        <dbReference type="ARBA" id="ARBA00022857"/>
    </source>
</evidence>
<dbReference type="SUPFAM" id="SSF55424">
    <property type="entry name" value="FAD/NAD-linked reductases, dimerisation (C-terminal) domain"/>
    <property type="match status" value="1"/>
</dbReference>
<dbReference type="PANTHER" id="PTHR43014">
    <property type="entry name" value="MERCURIC REDUCTASE"/>
    <property type="match status" value="1"/>
</dbReference>